<sequence>MAKHRRGHTNSRDNDKARMLSAICSGVAQIIRAIAVLVVALGRLFG</sequence>
<name>A0A1G9YZ90_9ACTO</name>
<accession>A0A1G9YZ90</accession>
<keyword evidence="1" id="KW-0812">Transmembrane</keyword>
<organism evidence="2 3">
    <name type="scientific">Actinomyces ruminicola</name>
    <dbReference type="NCBI Taxonomy" id="332524"/>
    <lineage>
        <taxon>Bacteria</taxon>
        <taxon>Bacillati</taxon>
        <taxon>Actinomycetota</taxon>
        <taxon>Actinomycetes</taxon>
        <taxon>Actinomycetales</taxon>
        <taxon>Actinomycetaceae</taxon>
        <taxon>Actinomyces</taxon>
    </lineage>
</organism>
<reference evidence="2 3" key="1">
    <citation type="submission" date="2016-10" db="EMBL/GenBank/DDBJ databases">
        <authorList>
            <person name="de Groot N.N."/>
        </authorList>
    </citation>
    <scope>NUCLEOTIDE SEQUENCE [LARGE SCALE GENOMIC DNA]</scope>
    <source>
        <strain evidence="2 3">KPR-7B</strain>
    </source>
</reference>
<gene>
    <name evidence="2" type="ORF">SAMN04487766_11519</name>
</gene>
<evidence type="ECO:0000256" key="1">
    <source>
        <dbReference type="SAM" id="Phobius"/>
    </source>
</evidence>
<proteinExistence type="predicted"/>
<keyword evidence="1" id="KW-0472">Membrane</keyword>
<keyword evidence="1" id="KW-1133">Transmembrane helix</keyword>
<dbReference type="EMBL" id="FNHU01000015">
    <property type="protein sequence ID" value="SDN14499.1"/>
    <property type="molecule type" value="Genomic_DNA"/>
</dbReference>
<feature type="transmembrane region" description="Helical" evidence="1">
    <location>
        <begin position="20"/>
        <end position="45"/>
    </location>
</feature>
<dbReference type="AlphaFoldDB" id="A0A1G9YZ90"/>
<evidence type="ECO:0000313" key="3">
    <source>
        <dbReference type="Proteomes" id="UP000199671"/>
    </source>
</evidence>
<protein>
    <submittedName>
        <fullName evidence="2">Uncharacterized protein</fullName>
    </submittedName>
</protein>
<dbReference type="Proteomes" id="UP000199671">
    <property type="component" value="Unassembled WGS sequence"/>
</dbReference>
<evidence type="ECO:0000313" key="2">
    <source>
        <dbReference type="EMBL" id="SDN14499.1"/>
    </source>
</evidence>